<evidence type="ECO:0008006" key="3">
    <source>
        <dbReference type="Google" id="ProtNLM"/>
    </source>
</evidence>
<name>A0ABT8BVI2_9VIBR</name>
<evidence type="ECO:0000313" key="1">
    <source>
        <dbReference type="EMBL" id="MDN3610797.1"/>
    </source>
</evidence>
<proteinExistence type="predicted"/>
<accession>A0ABT8BVI2</accession>
<protein>
    <recommendedName>
        <fullName evidence="3">Integrase</fullName>
    </recommendedName>
</protein>
<keyword evidence="2" id="KW-1185">Reference proteome</keyword>
<comment type="caution">
    <text evidence="1">The sequence shown here is derived from an EMBL/GenBank/DDBJ whole genome shotgun (WGS) entry which is preliminary data.</text>
</comment>
<evidence type="ECO:0000313" key="2">
    <source>
        <dbReference type="Proteomes" id="UP001238540"/>
    </source>
</evidence>
<dbReference type="EMBL" id="JAUFQC010000001">
    <property type="protein sequence ID" value="MDN3610797.1"/>
    <property type="molecule type" value="Genomic_DNA"/>
</dbReference>
<gene>
    <name evidence="1" type="ORF">QWZ16_13920</name>
</gene>
<dbReference type="RefSeq" id="WP_290312301.1">
    <property type="nucleotide sequence ID" value="NZ_JAUFQC010000001.1"/>
</dbReference>
<reference evidence="2" key="1">
    <citation type="journal article" date="2019" name="Int. J. Syst. Evol. Microbiol.">
        <title>The Global Catalogue of Microorganisms (GCM) 10K type strain sequencing project: providing services to taxonomists for standard genome sequencing and annotation.</title>
        <authorList>
            <consortium name="The Broad Institute Genomics Platform"/>
            <consortium name="The Broad Institute Genome Sequencing Center for Infectious Disease"/>
            <person name="Wu L."/>
            <person name="Ma J."/>
        </authorList>
    </citation>
    <scope>NUCLEOTIDE SEQUENCE [LARGE SCALE GENOMIC DNA]</scope>
    <source>
        <strain evidence="2">CECT 7398</strain>
    </source>
</reference>
<organism evidence="1 2">
    <name type="scientific">Vibrio ostreicida</name>
    <dbReference type="NCBI Taxonomy" id="526588"/>
    <lineage>
        <taxon>Bacteria</taxon>
        <taxon>Pseudomonadati</taxon>
        <taxon>Pseudomonadota</taxon>
        <taxon>Gammaproteobacteria</taxon>
        <taxon>Vibrionales</taxon>
        <taxon>Vibrionaceae</taxon>
        <taxon>Vibrio</taxon>
    </lineage>
</organism>
<sequence>MSTEHRPKTRFYTMRDRLIKSVNMLVIGRMPLSAKKWNLSPEGSQLQ</sequence>
<dbReference type="Proteomes" id="UP001238540">
    <property type="component" value="Unassembled WGS sequence"/>
</dbReference>